<accession>A0A7W8D1W0</accession>
<organism evidence="1 2">
    <name type="scientific">Faecalicoccus acidiformans</name>
    <dbReference type="NCBI Taxonomy" id="915173"/>
    <lineage>
        <taxon>Bacteria</taxon>
        <taxon>Bacillati</taxon>
        <taxon>Bacillota</taxon>
        <taxon>Erysipelotrichia</taxon>
        <taxon>Erysipelotrichales</taxon>
        <taxon>Erysipelotrichaceae</taxon>
        <taxon>Faecalicoccus</taxon>
    </lineage>
</organism>
<dbReference type="EMBL" id="JACHHD010000001">
    <property type="protein sequence ID" value="MBB5184010.1"/>
    <property type="molecule type" value="Genomic_DNA"/>
</dbReference>
<dbReference type="RefSeq" id="WP_183373694.1">
    <property type="nucleotide sequence ID" value="NZ_JACHHD010000001.1"/>
</dbReference>
<reference evidence="1 2" key="1">
    <citation type="submission" date="2020-08" db="EMBL/GenBank/DDBJ databases">
        <title>Genomic Encyclopedia of Type Strains, Phase IV (KMG-IV): sequencing the most valuable type-strain genomes for metagenomic binning, comparative biology and taxonomic classification.</title>
        <authorList>
            <person name="Goeker M."/>
        </authorList>
    </citation>
    <scope>NUCLEOTIDE SEQUENCE [LARGE SCALE GENOMIC DNA]</scope>
    <source>
        <strain evidence="1 2">DSM 26963</strain>
    </source>
</reference>
<sequence length="66" mass="6921">MAENKKCWACKRTLVGDSKLGLCPDCLNKYGSPAAAVLAVGATVGVRQLVKNGGKIVKLAAKIVRH</sequence>
<proteinExistence type="predicted"/>
<gene>
    <name evidence="1" type="ORF">HNQ43_000043</name>
</gene>
<protein>
    <submittedName>
        <fullName evidence="1">Uncharacterized protein</fullName>
    </submittedName>
</protein>
<dbReference type="Proteomes" id="UP000521313">
    <property type="component" value="Unassembled WGS sequence"/>
</dbReference>
<comment type="caution">
    <text evidence="1">The sequence shown here is derived from an EMBL/GenBank/DDBJ whole genome shotgun (WGS) entry which is preliminary data.</text>
</comment>
<name>A0A7W8D1W0_9FIRM</name>
<dbReference type="AlphaFoldDB" id="A0A7W8D1W0"/>
<evidence type="ECO:0000313" key="2">
    <source>
        <dbReference type="Proteomes" id="UP000521313"/>
    </source>
</evidence>
<evidence type="ECO:0000313" key="1">
    <source>
        <dbReference type="EMBL" id="MBB5184010.1"/>
    </source>
</evidence>